<evidence type="ECO:0000256" key="1">
    <source>
        <dbReference type="SAM" id="MobiDB-lite"/>
    </source>
</evidence>
<feature type="transmembrane region" description="Helical" evidence="2">
    <location>
        <begin position="40"/>
        <end position="63"/>
    </location>
</feature>
<proteinExistence type="predicted"/>
<gene>
    <name evidence="3" type="ORF">GCM10009716_43760</name>
</gene>
<keyword evidence="2" id="KW-0812">Transmembrane</keyword>
<reference evidence="3 4" key="1">
    <citation type="journal article" date="2019" name="Int. J. Syst. Evol. Microbiol.">
        <title>The Global Catalogue of Microorganisms (GCM) 10K type strain sequencing project: providing services to taxonomists for standard genome sequencing and annotation.</title>
        <authorList>
            <consortium name="The Broad Institute Genomics Platform"/>
            <consortium name="The Broad Institute Genome Sequencing Center for Infectious Disease"/>
            <person name="Wu L."/>
            <person name="Ma J."/>
        </authorList>
    </citation>
    <scope>NUCLEOTIDE SEQUENCE [LARGE SCALE GENOMIC DNA]</scope>
    <source>
        <strain evidence="3 4">JCM 13581</strain>
    </source>
</reference>
<dbReference type="Proteomes" id="UP001501303">
    <property type="component" value="Unassembled WGS sequence"/>
</dbReference>
<keyword evidence="4" id="KW-1185">Reference proteome</keyword>
<feature type="transmembrane region" description="Helical" evidence="2">
    <location>
        <begin position="194"/>
        <end position="215"/>
    </location>
</feature>
<keyword evidence="2" id="KW-1133">Transmembrane helix</keyword>
<feature type="region of interest" description="Disordered" evidence="1">
    <location>
        <begin position="64"/>
        <end position="84"/>
    </location>
</feature>
<name>A0ABN2PUF5_9ACTN</name>
<keyword evidence="2" id="KW-0472">Membrane</keyword>
<evidence type="ECO:0000313" key="4">
    <source>
        <dbReference type="Proteomes" id="UP001501303"/>
    </source>
</evidence>
<organism evidence="3 4">
    <name type="scientific">Streptomyces sodiiphilus</name>
    <dbReference type="NCBI Taxonomy" id="226217"/>
    <lineage>
        <taxon>Bacteria</taxon>
        <taxon>Bacillati</taxon>
        <taxon>Actinomycetota</taxon>
        <taxon>Actinomycetes</taxon>
        <taxon>Kitasatosporales</taxon>
        <taxon>Streptomycetaceae</taxon>
        <taxon>Streptomyces</taxon>
    </lineage>
</organism>
<feature type="region of interest" description="Disordered" evidence="1">
    <location>
        <begin position="160"/>
        <end position="186"/>
    </location>
</feature>
<evidence type="ECO:0008006" key="5">
    <source>
        <dbReference type="Google" id="ProtNLM"/>
    </source>
</evidence>
<protein>
    <recommendedName>
        <fullName evidence="5">Sortase</fullName>
    </recommendedName>
</protein>
<feature type="compositionally biased region" description="Basic and acidic residues" evidence="1">
    <location>
        <begin position="162"/>
        <end position="172"/>
    </location>
</feature>
<dbReference type="EMBL" id="BAAAMJ010000068">
    <property type="protein sequence ID" value="GAA1931820.1"/>
    <property type="molecule type" value="Genomic_DNA"/>
</dbReference>
<sequence>MRGAPPPVRSSAAALGMRWGAGEGTFGVPTRRFIMGIARVLKLTFCTVTLTLLGLAGAVPAAAEPWPDDHQREGSVTVTPISPRPGEEVTIEARGCKGRHATAHSEAFVAEAKLAPRGGGVLSGEAMIRSRIEPGVYPVEVHCEGRRGELSGRVVISGLVPDKPDHHGEHPKPTAPVRAGGGAMAVEESGGAGTWSAAGPVVLAGVALGTVLLAVRRARRAREH</sequence>
<evidence type="ECO:0000256" key="2">
    <source>
        <dbReference type="SAM" id="Phobius"/>
    </source>
</evidence>
<accession>A0ABN2PUF5</accession>
<evidence type="ECO:0000313" key="3">
    <source>
        <dbReference type="EMBL" id="GAA1931820.1"/>
    </source>
</evidence>
<comment type="caution">
    <text evidence="3">The sequence shown here is derived from an EMBL/GenBank/DDBJ whole genome shotgun (WGS) entry which is preliminary data.</text>
</comment>